<dbReference type="Gene3D" id="3.40.50.720">
    <property type="entry name" value="NAD(P)-binding Rossmann-like Domain"/>
    <property type="match status" value="1"/>
</dbReference>
<dbReference type="InterPro" id="IPR002347">
    <property type="entry name" value="SDR_fam"/>
</dbReference>
<dbReference type="Proteomes" id="UP000076481">
    <property type="component" value="Unassembled WGS sequence"/>
</dbReference>
<dbReference type="SUPFAM" id="SSF51735">
    <property type="entry name" value="NAD(P)-binding Rossmann-fold domains"/>
    <property type="match status" value="1"/>
</dbReference>
<sequence>MTERTTRKTILITGASTGIGQATALLLGEGGWNVALAARSRDKLLSLTSQIGTKRALAIPTDVADWQSQETMVQKTLERFGTIDAVFANAGFSKGSSFLGGPDQPDEWRQMVLVNVYGAAATARLTLPELVKSRGHFLITGSVVGRVTSIRNLYSATKWAVTGMAQAIRNEMAGTGVRVTLVQPGVVDTPFWESIPKPGTPELQPEDIARAVQYALLQPAHVDVNEIIIRPTGQPH</sequence>
<dbReference type="PRINTS" id="PR00080">
    <property type="entry name" value="SDRFAMILY"/>
</dbReference>
<reference evidence="4 5" key="1">
    <citation type="submission" date="2016-03" db="EMBL/GenBank/DDBJ databases">
        <title>Speciation and ecological success in dimly lit waters: horizontal gene transfer in a green sulfur bacteria bloom unveiled by metagenomic assembly.</title>
        <authorList>
            <person name="Llorens-Mares T."/>
            <person name="Liu Z."/>
            <person name="Allen L.Z."/>
            <person name="Rusch D.B."/>
            <person name="Craig M.T."/>
            <person name="Dupont C.L."/>
            <person name="Bryant D.A."/>
            <person name="Casamayor E.O."/>
        </authorList>
    </citation>
    <scope>NUCLEOTIDE SEQUENCE [LARGE SCALE GENOMIC DNA]</scope>
    <source>
        <strain evidence="4">CIII</strain>
    </source>
</reference>
<dbReference type="PANTHER" id="PTHR44196:SF1">
    <property type="entry name" value="DEHYDROGENASE_REDUCTASE SDR FAMILY MEMBER 7B"/>
    <property type="match status" value="1"/>
</dbReference>
<gene>
    <name evidence="4" type="ORF">A3K90_06295</name>
</gene>
<dbReference type="GO" id="GO:0016491">
    <property type="term" value="F:oxidoreductase activity"/>
    <property type="evidence" value="ECO:0007669"/>
    <property type="project" value="UniProtKB-KW"/>
</dbReference>
<protein>
    <submittedName>
        <fullName evidence="4">Short-chain dehydrogenase</fullName>
    </submittedName>
</protein>
<keyword evidence="2" id="KW-0560">Oxidoreductase</keyword>
<dbReference type="AlphaFoldDB" id="A0A165LQA0"/>
<evidence type="ECO:0000256" key="3">
    <source>
        <dbReference type="RuleBase" id="RU000363"/>
    </source>
</evidence>
<name>A0A165LQA0_PELLU</name>
<comment type="similarity">
    <text evidence="1 3">Belongs to the short-chain dehydrogenases/reductases (SDR) family.</text>
</comment>
<dbReference type="Pfam" id="PF00106">
    <property type="entry name" value="adh_short"/>
    <property type="match status" value="1"/>
</dbReference>
<dbReference type="EMBL" id="LVWG01000029">
    <property type="protein sequence ID" value="KZK74297.1"/>
    <property type="molecule type" value="Genomic_DNA"/>
</dbReference>
<proteinExistence type="inferred from homology"/>
<dbReference type="InterPro" id="IPR036291">
    <property type="entry name" value="NAD(P)-bd_dom_sf"/>
</dbReference>
<dbReference type="PANTHER" id="PTHR44196">
    <property type="entry name" value="DEHYDROGENASE/REDUCTASE SDR FAMILY MEMBER 7B"/>
    <property type="match status" value="1"/>
</dbReference>
<evidence type="ECO:0000256" key="2">
    <source>
        <dbReference type="ARBA" id="ARBA00023002"/>
    </source>
</evidence>
<dbReference type="PRINTS" id="PR00081">
    <property type="entry name" value="GDHRDH"/>
</dbReference>
<organism evidence="4 5">
    <name type="scientific">Pelodictyon luteolum</name>
    <dbReference type="NCBI Taxonomy" id="1100"/>
    <lineage>
        <taxon>Bacteria</taxon>
        <taxon>Pseudomonadati</taxon>
        <taxon>Chlorobiota</taxon>
        <taxon>Chlorobiia</taxon>
        <taxon>Chlorobiales</taxon>
        <taxon>Chlorobiaceae</taxon>
        <taxon>Chlorobium/Pelodictyon group</taxon>
        <taxon>Pelodictyon</taxon>
    </lineage>
</organism>
<comment type="caution">
    <text evidence="4">The sequence shown here is derived from an EMBL/GenBank/DDBJ whole genome shotgun (WGS) entry which is preliminary data.</text>
</comment>
<evidence type="ECO:0000256" key="1">
    <source>
        <dbReference type="ARBA" id="ARBA00006484"/>
    </source>
</evidence>
<evidence type="ECO:0000313" key="5">
    <source>
        <dbReference type="Proteomes" id="UP000076481"/>
    </source>
</evidence>
<evidence type="ECO:0000313" key="4">
    <source>
        <dbReference type="EMBL" id="KZK74297.1"/>
    </source>
</evidence>
<accession>A0A165LQA0</accession>
<dbReference type="GO" id="GO:0016020">
    <property type="term" value="C:membrane"/>
    <property type="evidence" value="ECO:0007669"/>
    <property type="project" value="TreeGrafter"/>
</dbReference>
<dbReference type="RefSeq" id="WP_303681517.1">
    <property type="nucleotide sequence ID" value="NZ_LVWG01000029.1"/>
</dbReference>